<evidence type="ECO:0000256" key="5">
    <source>
        <dbReference type="SAM" id="MobiDB-lite"/>
    </source>
</evidence>
<evidence type="ECO:0000256" key="3">
    <source>
        <dbReference type="ARBA" id="ARBA00038928"/>
    </source>
</evidence>
<comment type="catalytic activity">
    <reaction evidence="4">
        <text>[protein]-C-terminal S-[(2E,6E)-farnesyl]-L-cysteine methyl ester + H2O = [protein]-C-terminal S-[(2E,6E)-farnesyl]-L-cysteine + methanol + H(+)</text>
        <dbReference type="Rhea" id="RHEA:48520"/>
        <dbReference type="Rhea" id="RHEA-COMP:12125"/>
        <dbReference type="Rhea" id="RHEA-COMP:12126"/>
        <dbReference type="ChEBI" id="CHEBI:15377"/>
        <dbReference type="ChEBI" id="CHEBI:15378"/>
        <dbReference type="ChEBI" id="CHEBI:17790"/>
        <dbReference type="ChEBI" id="CHEBI:90510"/>
        <dbReference type="ChEBI" id="CHEBI:90511"/>
        <dbReference type="EC" id="3.1.1.n2"/>
    </reaction>
</comment>
<gene>
    <name evidence="7" type="ORF">WJX84_005874</name>
</gene>
<dbReference type="PANTHER" id="PTHR48081">
    <property type="entry name" value="AB HYDROLASE SUPERFAMILY PROTEIN C4A8.06C"/>
    <property type="match status" value="1"/>
</dbReference>
<dbReference type="Pfam" id="PF20434">
    <property type="entry name" value="BD-FAE"/>
    <property type="match status" value="1"/>
</dbReference>
<dbReference type="AlphaFoldDB" id="A0AAW1RWD9"/>
<dbReference type="Proteomes" id="UP001485043">
    <property type="component" value="Unassembled WGS sequence"/>
</dbReference>
<proteinExistence type="inferred from homology"/>
<feature type="region of interest" description="Disordered" evidence="5">
    <location>
        <begin position="311"/>
        <end position="376"/>
    </location>
</feature>
<evidence type="ECO:0000313" key="8">
    <source>
        <dbReference type="Proteomes" id="UP001485043"/>
    </source>
</evidence>
<dbReference type="SUPFAM" id="SSF53474">
    <property type="entry name" value="alpha/beta-Hydrolases"/>
    <property type="match status" value="1"/>
</dbReference>
<reference evidence="7 8" key="1">
    <citation type="journal article" date="2024" name="Nat. Commun.">
        <title>Phylogenomics reveals the evolutionary origins of lichenization in chlorophyte algae.</title>
        <authorList>
            <person name="Puginier C."/>
            <person name="Libourel C."/>
            <person name="Otte J."/>
            <person name="Skaloud P."/>
            <person name="Haon M."/>
            <person name="Grisel S."/>
            <person name="Petersen M."/>
            <person name="Berrin J.G."/>
            <person name="Delaux P.M."/>
            <person name="Dal Grande F."/>
            <person name="Keller J."/>
        </authorList>
    </citation>
    <scope>NUCLEOTIDE SEQUENCE [LARGE SCALE GENOMIC DNA]</scope>
    <source>
        <strain evidence="7 8">SAG 2523</strain>
    </source>
</reference>
<keyword evidence="1" id="KW-0378">Hydrolase</keyword>
<comment type="similarity">
    <text evidence="2">Belongs to the AB hydrolase superfamily. Isoprenylcysteine methylesterase family.</text>
</comment>
<organism evidence="7 8">
    <name type="scientific">Apatococcus fuscideae</name>
    <dbReference type="NCBI Taxonomy" id="2026836"/>
    <lineage>
        <taxon>Eukaryota</taxon>
        <taxon>Viridiplantae</taxon>
        <taxon>Chlorophyta</taxon>
        <taxon>core chlorophytes</taxon>
        <taxon>Trebouxiophyceae</taxon>
        <taxon>Chlorellales</taxon>
        <taxon>Chlorellaceae</taxon>
        <taxon>Apatococcus</taxon>
    </lineage>
</organism>
<keyword evidence="8" id="KW-1185">Reference proteome</keyword>
<dbReference type="InterPro" id="IPR049492">
    <property type="entry name" value="BD-FAE-like_dom"/>
</dbReference>
<dbReference type="InterPro" id="IPR029058">
    <property type="entry name" value="AB_hydrolase_fold"/>
</dbReference>
<dbReference type="GO" id="GO:0004061">
    <property type="term" value="F:arylformamidase activity"/>
    <property type="evidence" value="ECO:0007669"/>
    <property type="project" value="TreeGrafter"/>
</dbReference>
<evidence type="ECO:0000256" key="2">
    <source>
        <dbReference type="ARBA" id="ARBA00038028"/>
    </source>
</evidence>
<accession>A0AAW1RWD9</accession>
<dbReference type="PANTHER" id="PTHR48081:SF33">
    <property type="entry name" value="KYNURENINE FORMAMIDASE"/>
    <property type="match status" value="1"/>
</dbReference>
<comment type="caution">
    <text evidence="7">The sequence shown here is derived from an EMBL/GenBank/DDBJ whole genome shotgun (WGS) entry which is preliminary data.</text>
</comment>
<protein>
    <recommendedName>
        <fullName evidence="3">protein-S-isoprenylcysteine alpha-carbonyl methylesterase</fullName>
        <ecNumber evidence="3">3.1.1.n2</ecNumber>
    </recommendedName>
</protein>
<dbReference type="EC" id="3.1.1.n2" evidence="3"/>
<sequence>MSVWEALKGAQVELAAIPTAAARLSRFKQLTRLLAGELIGILQVIPFGVRAFWTYHRLPRASDKLQANRNCVAVCKGLRYGSAVRALVDVYIPSQACAVGRLLPVALFCHGGVWANGERWHYAPLAKRLAQAGIMTAVIGYTLYPQASTHEMAAEVSQALSWVQDNAAHYGGSPKQVSLVGHSAGAHLVMMALLDRAKFARSRQRTQTQTGRDGRLPFQLVGMCGVYDIARHYAYEEGRGVAGLSTMKRAVGGTRGFAAASPAVIVSQVASQRMGTAQTVPPAAGRSGGAAELQGRALGQAVTEARPGLFTAPAVQKPAQCNVSTQSSRQSADSSSAPAQRQVLDAQDTAPDGLPRVEEPKAIGSEPTSGRSAETMSFSPAEAALLPPIVLMHGVEDLIVPWQQSLEMAGQLGDAGVSCEQLLYKQVSHADFATAWHPLPDQQVAKSQHLPDFAADLIQILGGEAQIKDS</sequence>
<dbReference type="InterPro" id="IPR050300">
    <property type="entry name" value="GDXG_lipolytic_enzyme"/>
</dbReference>
<evidence type="ECO:0000259" key="6">
    <source>
        <dbReference type="Pfam" id="PF20434"/>
    </source>
</evidence>
<evidence type="ECO:0000256" key="1">
    <source>
        <dbReference type="ARBA" id="ARBA00022801"/>
    </source>
</evidence>
<name>A0AAW1RWD9_9CHLO</name>
<feature type="compositionally biased region" description="Low complexity" evidence="5">
    <location>
        <begin position="324"/>
        <end position="342"/>
    </location>
</feature>
<feature type="compositionally biased region" description="Polar residues" evidence="5">
    <location>
        <begin position="366"/>
        <end position="376"/>
    </location>
</feature>
<dbReference type="Gene3D" id="3.40.50.1820">
    <property type="entry name" value="alpha/beta hydrolase"/>
    <property type="match status" value="2"/>
</dbReference>
<evidence type="ECO:0000256" key="4">
    <source>
        <dbReference type="ARBA" id="ARBA00049507"/>
    </source>
</evidence>
<evidence type="ECO:0000313" key="7">
    <source>
        <dbReference type="EMBL" id="KAK9837401.1"/>
    </source>
</evidence>
<feature type="domain" description="BD-FAE-like" evidence="6">
    <location>
        <begin position="89"/>
        <end position="232"/>
    </location>
</feature>
<dbReference type="EMBL" id="JALJOV010001950">
    <property type="protein sequence ID" value="KAK9837401.1"/>
    <property type="molecule type" value="Genomic_DNA"/>
</dbReference>